<dbReference type="AlphaFoldDB" id="A0A323UNP0"/>
<dbReference type="SUPFAM" id="SSF51261">
    <property type="entry name" value="Duplicated hybrid motif"/>
    <property type="match status" value="1"/>
</dbReference>
<evidence type="ECO:0000259" key="1">
    <source>
        <dbReference type="Pfam" id="PF01551"/>
    </source>
</evidence>
<dbReference type="InterPro" id="IPR016047">
    <property type="entry name" value="M23ase_b-sheet_dom"/>
</dbReference>
<dbReference type="PANTHER" id="PTHR21666:SF270">
    <property type="entry name" value="MUREIN HYDROLASE ACTIVATOR ENVC"/>
    <property type="match status" value="1"/>
</dbReference>
<dbReference type="Pfam" id="PF01551">
    <property type="entry name" value="Peptidase_M23"/>
    <property type="match status" value="1"/>
</dbReference>
<name>A0A323UNP0_9RHOO</name>
<dbReference type="Proteomes" id="UP000248259">
    <property type="component" value="Unassembled WGS sequence"/>
</dbReference>
<organism evidence="2 3">
    <name type="scientific">Parazoarcus communis SWub3 = DSM 12120</name>
    <dbReference type="NCBI Taxonomy" id="1121029"/>
    <lineage>
        <taxon>Bacteria</taxon>
        <taxon>Pseudomonadati</taxon>
        <taxon>Pseudomonadota</taxon>
        <taxon>Betaproteobacteria</taxon>
        <taxon>Rhodocyclales</taxon>
        <taxon>Zoogloeaceae</taxon>
        <taxon>Parazoarcus</taxon>
    </lineage>
</organism>
<evidence type="ECO:0000313" key="3">
    <source>
        <dbReference type="Proteomes" id="UP000248259"/>
    </source>
</evidence>
<accession>A0A323UNP0</accession>
<gene>
    <name evidence="2" type="ORF">DNK49_22905</name>
</gene>
<proteinExistence type="predicted"/>
<dbReference type="Gene3D" id="2.70.70.10">
    <property type="entry name" value="Glucose Permease (Domain IIA)"/>
    <property type="match status" value="1"/>
</dbReference>
<dbReference type="OrthoDB" id="7063106at2"/>
<dbReference type="InterPro" id="IPR050570">
    <property type="entry name" value="Cell_wall_metabolism_enzyme"/>
</dbReference>
<dbReference type="EMBL" id="QKOE01000057">
    <property type="protein sequence ID" value="PZA14245.1"/>
    <property type="molecule type" value="Genomic_DNA"/>
</dbReference>
<dbReference type="GO" id="GO:0004222">
    <property type="term" value="F:metalloendopeptidase activity"/>
    <property type="evidence" value="ECO:0007669"/>
    <property type="project" value="TreeGrafter"/>
</dbReference>
<dbReference type="PANTHER" id="PTHR21666">
    <property type="entry name" value="PEPTIDASE-RELATED"/>
    <property type="match status" value="1"/>
</dbReference>
<sequence>MTDFAWPLQSNRIRRDMLNHTFGMVRNGGSRPHQGWDLTAAPMTSCYAIADGEIAFTNDQGDYGKVVVLKFDTSRETLWAAYCHLTFWVVKERDRVSRGDLLGYTGNSGNARSMIGEDQHLHFEIRTVDRPGRGLTGRIDPKDLYGHVPIGWAIFEAVGDKTAPRGVGLKVRGVNVRG</sequence>
<dbReference type="CDD" id="cd12797">
    <property type="entry name" value="M23_peptidase"/>
    <property type="match status" value="1"/>
</dbReference>
<dbReference type="InterPro" id="IPR011055">
    <property type="entry name" value="Dup_hybrid_motif"/>
</dbReference>
<reference evidence="2 3" key="1">
    <citation type="submission" date="2018-06" db="EMBL/GenBank/DDBJ databases">
        <title>Azoarcus communis strain SWub3 genome.</title>
        <authorList>
            <person name="Zorraquino Salvo V."/>
            <person name="Toubiana D."/>
            <person name="Blumwald E."/>
        </authorList>
    </citation>
    <scope>NUCLEOTIDE SEQUENCE [LARGE SCALE GENOMIC DNA]</scope>
    <source>
        <strain evidence="2 3">SWub3</strain>
    </source>
</reference>
<evidence type="ECO:0000313" key="2">
    <source>
        <dbReference type="EMBL" id="PZA14245.1"/>
    </source>
</evidence>
<comment type="caution">
    <text evidence="2">The sequence shown here is derived from an EMBL/GenBank/DDBJ whole genome shotgun (WGS) entry which is preliminary data.</text>
</comment>
<protein>
    <recommendedName>
        <fullName evidence="1">M23ase beta-sheet core domain-containing protein</fullName>
    </recommendedName>
</protein>
<dbReference type="RefSeq" id="WP_110530377.1">
    <property type="nucleotide sequence ID" value="NZ_QKOE01000057.1"/>
</dbReference>
<keyword evidence="3" id="KW-1185">Reference proteome</keyword>
<feature type="domain" description="M23ase beta-sheet core" evidence="1">
    <location>
        <begin position="32"/>
        <end position="129"/>
    </location>
</feature>